<keyword evidence="8" id="KW-0511">Multifunctional enzyme</keyword>
<evidence type="ECO:0000259" key="11">
    <source>
        <dbReference type="Pfam" id="PF17919"/>
    </source>
</evidence>
<feature type="compositionally biased region" description="Pro residues" evidence="9">
    <location>
        <begin position="136"/>
        <end position="146"/>
    </location>
</feature>
<organism evidence="12">
    <name type="scientific">Sesamum angustifolium</name>
    <dbReference type="NCBI Taxonomy" id="2727405"/>
    <lineage>
        <taxon>Eukaryota</taxon>
        <taxon>Viridiplantae</taxon>
        <taxon>Streptophyta</taxon>
        <taxon>Embryophyta</taxon>
        <taxon>Tracheophyta</taxon>
        <taxon>Spermatophyta</taxon>
        <taxon>Magnoliopsida</taxon>
        <taxon>eudicotyledons</taxon>
        <taxon>Gunneridae</taxon>
        <taxon>Pentapetalae</taxon>
        <taxon>asterids</taxon>
        <taxon>lamiids</taxon>
        <taxon>Lamiales</taxon>
        <taxon>Pedaliaceae</taxon>
        <taxon>Sesamum</taxon>
    </lineage>
</organism>
<keyword evidence="2" id="KW-0808">Transferase</keyword>
<evidence type="ECO:0000256" key="4">
    <source>
        <dbReference type="ARBA" id="ARBA00022722"/>
    </source>
</evidence>
<dbReference type="Gene3D" id="3.10.10.10">
    <property type="entry name" value="HIV Type 1 Reverse Transcriptase, subunit A, domain 1"/>
    <property type="match status" value="1"/>
</dbReference>
<accession>A0AAW2J7C1</accession>
<dbReference type="FunFam" id="3.10.10.10:FF:000007">
    <property type="entry name" value="Retrovirus-related Pol polyprotein from transposon 17.6-like Protein"/>
    <property type="match status" value="1"/>
</dbReference>
<feature type="compositionally biased region" description="Pro residues" evidence="9">
    <location>
        <begin position="60"/>
        <end position="74"/>
    </location>
</feature>
<keyword evidence="4" id="KW-0540">Nuclease</keyword>
<dbReference type="GO" id="GO:0003964">
    <property type="term" value="F:RNA-directed DNA polymerase activity"/>
    <property type="evidence" value="ECO:0007669"/>
    <property type="project" value="UniProtKB-KW"/>
</dbReference>
<dbReference type="Gene3D" id="3.30.70.270">
    <property type="match status" value="2"/>
</dbReference>
<evidence type="ECO:0000256" key="6">
    <source>
        <dbReference type="ARBA" id="ARBA00022801"/>
    </source>
</evidence>
<dbReference type="PANTHER" id="PTHR37984">
    <property type="entry name" value="PROTEIN CBG26694"/>
    <property type="match status" value="1"/>
</dbReference>
<dbReference type="InterPro" id="IPR041577">
    <property type="entry name" value="RT_RNaseH_2"/>
</dbReference>
<feature type="region of interest" description="Disordered" evidence="9">
    <location>
        <begin position="128"/>
        <end position="151"/>
    </location>
</feature>
<protein>
    <submittedName>
        <fullName evidence="12">Retrovirus-related Pol polyprotein from transposon</fullName>
    </submittedName>
</protein>
<dbReference type="InterPro" id="IPR043502">
    <property type="entry name" value="DNA/RNA_pol_sf"/>
</dbReference>
<evidence type="ECO:0000256" key="7">
    <source>
        <dbReference type="ARBA" id="ARBA00022918"/>
    </source>
</evidence>
<keyword evidence="5" id="KW-0255">Endonuclease</keyword>
<dbReference type="GO" id="GO:0004519">
    <property type="term" value="F:endonuclease activity"/>
    <property type="evidence" value="ECO:0007669"/>
    <property type="project" value="UniProtKB-KW"/>
</dbReference>
<dbReference type="Pfam" id="PF00078">
    <property type="entry name" value="RVT_1"/>
    <property type="match status" value="1"/>
</dbReference>
<dbReference type="InterPro" id="IPR043128">
    <property type="entry name" value="Rev_trsase/Diguanyl_cyclase"/>
</dbReference>
<evidence type="ECO:0000256" key="3">
    <source>
        <dbReference type="ARBA" id="ARBA00022695"/>
    </source>
</evidence>
<dbReference type="EMBL" id="JACGWK010001380">
    <property type="protein sequence ID" value="KAL0289871.1"/>
    <property type="molecule type" value="Genomic_DNA"/>
</dbReference>
<keyword evidence="3" id="KW-0548">Nucleotidyltransferase</keyword>
<dbReference type="InterPro" id="IPR000477">
    <property type="entry name" value="RT_dom"/>
</dbReference>
<gene>
    <name evidence="12" type="ORF">Sangu_2599300</name>
</gene>
<dbReference type="AlphaFoldDB" id="A0AAW2J7C1"/>
<comment type="caution">
    <text evidence="12">The sequence shown here is derived from an EMBL/GenBank/DDBJ whole genome shotgun (WGS) entry which is preliminary data.</text>
</comment>
<sequence>MLFKLRQHGSVTDFQAEFEWLCNRVLAVLRPSSISQAVGLANLIEAKNVDARRSSTPARLPTPPSLPPLLSAPPPKPLFPARHLTPTEMQARCAQGLCFNCDEKFSPCHKCKAKQFLLLLPGDIDADLVSSSPSDPDSPPPPPQPPSFLSSEPPLHFHLSNAAVTGPLSLVRSVCGVLFFNIRALNAVTVRDRFPIPTVDELLDELHGATVFSKLDLRAGYHQIRLAPSDIHKTAFRMVDGHFEFLVMPFGLSNAPSMFQAMMNDIFRPLLRSFILVFFNDILVYSRDWPSHLLHLRQVLQVLSDHCLFAKFPKCLFGVDFVDYLGHTISPDGLAADSSKLRVIADWPALSSFMALHRFLGIIGYYRRFVRNYASIAAPLSDLLKQSSFSWPLAAAAAFLALRAALLVIPTLRLLDFSLPFEVTTDASQTAIGAVLSQGRHPIAFFSKKISARLQASSAYER</sequence>
<proteinExistence type="predicted"/>
<evidence type="ECO:0000256" key="1">
    <source>
        <dbReference type="ARBA" id="ARBA00022670"/>
    </source>
</evidence>
<dbReference type="GO" id="GO:0008233">
    <property type="term" value="F:peptidase activity"/>
    <property type="evidence" value="ECO:0007669"/>
    <property type="project" value="UniProtKB-KW"/>
</dbReference>
<evidence type="ECO:0000256" key="2">
    <source>
        <dbReference type="ARBA" id="ARBA00022679"/>
    </source>
</evidence>
<evidence type="ECO:0000259" key="10">
    <source>
        <dbReference type="Pfam" id="PF00078"/>
    </source>
</evidence>
<dbReference type="PANTHER" id="PTHR37984:SF5">
    <property type="entry name" value="PROTEIN NYNRIN-LIKE"/>
    <property type="match status" value="1"/>
</dbReference>
<evidence type="ECO:0000256" key="5">
    <source>
        <dbReference type="ARBA" id="ARBA00022759"/>
    </source>
</evidence>
<evidence type="ECO:0000256" key="9">
    <source>
        <dbReference type="SAM" id="MobiDB-lite"/>
    </source>
</evidence>
<keyword evidence="7" id="KW-0695">RNA-directed DNA polymerase</keyword>
<keyword evidence="6" id="KW-0378">Hydrolase</keyword>
<dbReference type="FunFam" id="3.30.70.270:FF:000020">
    <property type="entry name" value="Transposon Tf2-6 polyprotein-like Protein"/>
    <property type="match status" value="1"/>
</dbReference>
<dbReference type="Pfam" id="PF17919">
    <property type="entry name" value="RT_RNaseH_2"/>
    <property type="match status" value="1"/>
</dbReference>
<feature type="domain" description="Reverse transcriptase/retrotransposon-derived protein RNase H-like" evidence="11">
    <location>
        <begin position="392"/>
        <end position="462"/>
    </location>
</feature>
<name>A0AAW2J7C1_9LAMI</name>
<dbReference type="GO" id="GO:0006508">
    <property type="term" value="P:proteolysis"/>
    <property type="evidence" value="ECO:0007669"/>
    <property type="project" value="UniProtKB-KW"/>
</dbReference>
<dbReference type="SUPFAM" id="SSF56672">
    <property type="entry name" value="DNA/RNA polymerases"/>
    <property type="match status" value="1"/>
</dbReference>
<feature type="region of interest" description="Disordered" evidence="9">
    <location>
        <begin position="51"/>
        <end position="74"/>
    </location>
</feature>
<keyword evidence="1" id="KW-0645">Protease</keyword>
<reference evidence="12" key="1">
    <citation type="submission" date="2020-06" db="EMBL/GenBank/DDBJ databases">
        <authorList>
            <person name="Li T."/>
            <person name="Hu X."/>
            <person name="Zhang T."/>
            <person name="Song X."/>
            <person name="Zhang H."/>
            <person name="Dai N."/>
            <person name="Sheng W."/>
            <person name="Hou X."/>
            <person name="Wei L."/>
        </authorList>
    </citation>
    <scope>NUCLEOTIDE SEQUENCE</scope>
    <source>
        <strain evidence="12">G01</strain>
        <tissue evidence="12">Leaf</tissue>
    </source>
</reference>
<feature type="domain" description="Reverse transcriptase" evidence="10">
    <location>
        <begin position="175"/>
        <end position="329"/>
    </location>
</feature>
<dbReference type="CDD" id="cd01647">
    <property type="entry name" value="RT_LTR"/>
    <property type="match status" value="1"/>
</dbReference>
<reference evidence="12" key="2">
    <citation type="journal article" date="2024" name="Plant">
        <title>Genomic evolution and insights into agronomic trait innovations of Sesamum species.</title>
        <authorList>
            <person name="Miao H."/>
            <person name="Wang L."/>
            <person name="Qu L."/>
            <person name="Liu H."/>
            <person name="Sun Y."/>
            <person name="Le M."/>
            <person name="Wang Q."/>
            <person name="Wei S."/>
            <person name="Zheng Y."/>
            <person name="Lin W."/>
            <person name="Duan Y."/>
            <person name="Cao H."/>
            <person name="Xiong S."/>
            <person name="Wang X."/>
            <person name="Wei L."/>
            <person name="Li C."/>
            <person name="Ma Q."/>
            <person name="Ju M."/>
            <person name="Zhao R."/>
            <person name="Li G."/>
            <person name="Mu C."/>
            <person name="Tian Q."/>
            <person name="Mei H."/>
            <person name="Zhang T."/>
            <person name="Gao T."/>
            <person name="Zhang H."/>
        </authorList>
    </citation>
    <scope>NUCLEOTIDE SEQUENCE</scope>
    <source>
        <strain evidence="12">G01</strain>
    </source>
</reference>
<dbReference type="InterPro" id="IPR050951">
    <property type="entry name" value="Retrovirus_Pol_polyprotein"/>
</dbReference>
<evidence type="ECO:0000313" key="12">
    <source>
        <dbReference type="EMBL" id="KAL0289871.1"/>
    </source>
</evidence>
<evidence type="ECO:0000256" key="8">
    <source>
        <dbReference type="ARBA" id="ARBA00023268"/>
    </source>
</evidence>